<dbReference type="AlphaFoldDB" id="A0AAE0GZQ7"/>
<keyword evidence="1" id="KW-0472">Membrane</keyword>
<keyword evidence="1" id="KW-1133">Transmembrane helix</keyword>
<feature type="transmembrane region" description="Helical" evidence="1">
    <location>
        <begin position="243"/>
        <end position="266"/>
    </location>
</feature>
<proteinExistence type="predicted"/>
<protein>
    <submittedName>
        <fullName evidence="2">Uncharacterized protein</fullName>
    </submittedName>
</protein>
<dbReference type="EMBL" id="LGRX02000891">
    <property type="protein sequence ID" value="KAK3287347.1"/>
    <property type="molecule type" value="Genomic_DNA"/>
</dbReference>
<evidence type="ECO:0000313" key="2">
    <source>
        <dbReference type="EMBL" id="KAK3287347.1"/>
    </source>
</evidence>
<keyword evidence="1" id="KW-0812">Transmembrane</keyword>
<reference evidence="2 3" key="1">
    <citation type="journal article" date="2015" name="Genome Biol. Evol.">
        <title>Comparative Genomics of a Bacterivorous Green Alga Reveals Evolutionary Causalities and Consequences of Phago-Mixotrophic Mode of Nutrition.</title>
        <authorList>
            <person name="Burns J.A."/>
            <person name="Paasch A."/>
            <person name="Narechania A."/>
            <person name="Kim E."/>
        </authorList>
    </citation>
    <scope>NUCLEOTIDE SEQUENCE [LARGE SCALE GENOMIC DNA]</scope>
    <source>
        <strain evidence="2 3">PLY_AMNH</strain>
    </source>
</reference>
<comment type="caution">
    <text evidence="2">The sequence shown here is derived from an EMBL/GenBank/DDBJ whole genome shotgun (WGS) entry which is preliminary data.</text>
</comment>
<evidence type="ECO:0000256" key="1">
    <source>
        <dbReference type="SAM" id="Phobius"/>
    </source>
</evidence>
<sequence length="305" mass="33864">MITTDSEPIEEASPHVDRTCAEPVSYHREANYNDVSRLWQEFFASAAAQAFPRKATTGREETISEADSDEWTFLGSTASRCTASVVSVPCSVVSVNLADDSTDPFEPNSSSRVEFIEHDAKSTGSGRLSPCPTSSLDKLPLAGLEFPPARATAPQPSVHVPSLATHPKDTVLNSFINDRSKRNPPHKLCAIKAALEILRVHPKCATIPELQFTENSPRRLLATHCAQQVWATLTGNEKSRTCALLATASVFFGVSFYIMMSCRFLIRQKEKESQSLLMEVMRLQERLNRRHRVPVLRSNLIFTAY</sequence>
<accession>A0AAE0GZQ7</accession>
<gene>
    <name evidence="2" type="ORF">CYMTET_5135</name>
</gene>
<evidence type="ECO:0000313" key="3">
    <source>
        <dbReference type="Proteomes" id="UP001190700"/>
    </source>
</evidence>
<keyword evidence="3" id="KW-1185">Reference proteome</keyword>
<dbReference type="Proteomes" id="UP001190700">
    <property type="component" value="Unassembled WGS sequence"/>
</dbReference>
<name>A0AAE0GZQ7_9CHLO</name>
<organism evidence="2 3">
    <name type="scientific">Cymbomonas tetramitiformis</name>
    <dbReference type="NCBI Taxonomy" id="36881"/>
    <lineage>
        <taxon>Eukaryota</taxon>
        <taxon>Viridiplantae</taxon>
        <taxon>Chlorophyta</taxon>
        <taxon>Pyramimonadophyceae</taxon>
        <taxon>Pyramimonadales</taxon>
        <taxon>Pyramimonadaceae</taxon>
        <taxon>Cymbomonas</taxon>
    </lineage>
</organism>